<feature type="compositionally biased region" description="Gly residues" evidence="1">
    <location>
        <begin position="171"/>
        <end position="187"/>
    </location>
</feature>
<feature type="compositionally biased region" description="Gly residues" evidence="1">
    <location>
        <begin position="48"/>
        <end position="68"/>
    </location>
</feature>
<feature type="region of interest" description="Disordered" evidence="1">
    <location>
        <begin position="43"/>
        <end position="70"/>
    </location>
</feature>
<feature type="region of interest" description="Disordered" evidence="1">
    <location>
        <begin position="150"/>
        <end position="188"/>
    </location>
</feature>
<accession>A0ABY4RQE0</accession>
<evidence type="ECO:0000313" key="4">
    <source>
        <dbReference type="Proteomes" id="UP001057134"/>
    </source>
</evidence>
<dbReference type="Proteomes" id="UP001057134">
    <property type="component" value="Chromosome"/>
</dbReference>
<dbReference type="RefSeq" id="WP_249859999.1">
    <property type="nucleotide sequence ID" value="NZ_CP027059.1"/>
</dbReference>
<evidence type="ECO:0000256" key="1">
    <source>
        <dbReference type="SAM" id="MobiDB-lite"/>
    </source>
</evidence>
<proteinExistence type="predicted"/>
<evidence type="ECO:0000313" key="3">
    <source>
        <dbReference type="EMBL" id="UQZ84212.1"/>
    </source>
</evidence>
<keyword evidence="4" id="KW-1185">Reference proteome</keyword>
<organism evidence="3 4">
    <name type="scientific">Paenibacillus konkukensis</name>
    <dbReference type="NCBI Taxonomy" id="2020716"/>
    <lineage>
        <taxon>Bacteria</taxon>
        <taxon>Bacillati</taxon>
        <taxon>Bacillota</taxon>
        <taxon>Bacilli</taxon>
        <taxon>Bacillales</taxon>
        <taxon>Paenibacillaceae</taxon>
        <taxon>Paenibacillus</taxon>
    </lineage>
</organism>
<protein>
    <recommendedName>
        <fullName evidence="5">LysM domain-containing protein</fullName>
    </recommendedName>
</protein>
<keyword evidence="2" id="KW-0732">Signal</keyword>
<reference evidence="3" key="1">
    <citation type="submission" date="2018-02" db="EMBL/GenBank/DDBJ databases">
        <authorList>
            <person name="Kim S.-K."/>
            <person name="Jung H.-I."/>
            <person name="Lee S.-W."/>
        </authorList>
    </citation>
    <scope>NUCLEOTIDE SEQUENCE</scope>
    <source>
        <strain evidence="3">SK3146</strain>
    </source>
</reference>
<reference evidence="3" key="2">
    <citation type="journal article" date="2021" name="J Anim Sci Technol">
        <title>Complete genome sequence of Paenibacillus konkukensis sp. nov. SK3146 as a potential probiotic strain.</title>
        <authorList>
            <person name="Jung H.I."/>
            <person name="Park S."/>
            <person name="Niu K.M."/>
            <person name="Lee S.W."/>
            <person name="Kothari D."/>
            <person name="Yi K.J."/>
            <person name="Kim S.K."/>
        </authorList>
    </citation>
    <scope>NUCLEOTIDE SEQUENCE</scope>
    <source>
        <strain evidence="3">SK3146</strain>
    </source>
</reference>
<evidence type="ECO:0008006" key="5">
    <source>
        <dbReference type="Google" id="ProtNLM"/>
    </source>
</evidence>
<feature type="signal peptide" evidence="2">
    <location>
        <begin position="1"/>
        <end position="32"/>
    </location>
</feature>
<name>A0ABY4RQE0_9BACL</name>
<dbReference type="EMBL" id="CP027059">
    <property type="protein sequence ID" value="UQZ84212.1"/>
    <property type="molecule type" value="Genomic_DNA"/>
</dbReference>
<gene>
    <name evidence="3" type="ORF">SK3146_03445</name>
</gene>
<feature type="region of interest" description="Disordered" evidence="1">
    <location>
        <begin position="246"/>
        <end position="269"/>
    </location>
</feature>
<feature type="chain" id="PRO_5046486356" description="LysM domain-containing protein" evidence="2">
    <location>
        <begin position="33"/>
        <end position="269"/>
    </location>
</feature>
<sequence length="269" mass="26966">MKTIGQKLIAGTIAATFVLGAGFAGLHNQAQAAAASDGTAATAAKGAGKQGPGGFGGERGMQRGGGFHGANLTKQTATLLGVEESTIQAALKEGKTLAEIAQNSGLSEADYLAKLVAAQTEEINAQVTAGKLTQDQADKQISGLSDRLKSKIENTGPAGGPQGEQGQPGQENGGPGRGGMPMGGPGLLGNSELLTSILGITQDELRTEQEAGKTIAEIAAAQGIGEDDLIAKLKDGLTDTLKQFVEAKHQKPEQAPADDAAGASDAAAE</sequence>
<feature type="compositionally biased region" description="Low complexity" evidence="1">
    <location>
        <begin position="255"/>
        <end position="269"/>
    </location>
</feature>
<evidence type="ECO:0000256" key="2">
    <source>
        <dbReference type="SAM" id="SignalP"/>
    </source>
</evidence>